<keyword evidence="1" id="KW-0472">Membrane</keyword>
<dbReference type="EMBL" id="JAQIBD010000002">
    <property type="protein sequence ID" value="MDM5272134.1"/>
    <property type="molecule type" value="Genomic_DNA"/>
</dbReference>
<feature type="transmembrane region" description="Helical" evidence="1">
    <location>
        <begin position="155"/>
        <end position="173"/>
    </location>
</feature>
<evidence type="ECO:0000313" key="3">
    <source>
        <dbReference type="EMBL" id="MDM5272134.1"/>
    </source>
</evidence>
<reference evidence="3" key="1">
    <citation type="submission" date="2023-01" db="EMBL/GenBank/DDBJ databases">
        <title>Sulfurovum sp. zt1-1 genome assembly.</title>
        <authorList>
            <person name="Wang J."/>
        </authorList>
    </citation>
    <scope>NUCLEOTIDE SEQUENCE</scope>
    <source>
        <strain evidence="3">Zt1-1</strain>
    </source>
</reference>
<gene>
    <name evidence="3" type="ORF">PGH07_08075</name>
</gene>
<evidence type="ECO:0000256" key="1">
    <source>
        <dbReference type="SAM" id="Phobius"/>
    </source>
</evidence>
<dbReference type="RefSeq" id="WP_289413886.1">
    <property type="nucleotide sequence ID" value="NZ_JAQIBD010000002.1"/>
</dbReference>
<comment type="caution">
    <text evidence="3">The sequence shown here is derived from an EMBL/GenBank/DDBJ whole genome shotgun (WGS) entry which is preliminary data.</text>
</comment>
<dbReference type="PANTHER" id="PTHR14969:SF13">
    <property type="entry name" value="AT30094P"/>
    <property type="match status" value="1"/>
</dbReference>
<sequence>MLKVKHLYILAMVASITVLFYLYADREVAKYFYEMDEHNPIKFFFRTITQAGQSEWFLIPSLILYLWFIQRKVFLNAKKALYIFMTNVVAGIGVWLFKIPFGRMRPKLYLEDNLYGFQWFEISSKYVSFPSGHTITAISSAVALSLLFPKWKYPILIAGALVAFSRVVITAHYLSDVFFASFLGTMVAYLLYQYYFSEGKDI</sequence>
<evidence type="ECO:0000313" key="4">
    <source>
        <dbReference type="Proteomes" id="UP001169069"/>
    </source>
</evidence>
<dbReference type="PANTHER" id="PTHR14969">
    <property type="entry name" value="SPHINGOSINE-1-PHOSPHATE PHOSPHOHYDROLASE"/>
    <property type="match status" value="1"/>
</dbReference>
<keyword evidence="1" id="KW-1133">Transmembrane helix</keyword>
<feature type="domain" description="Phosphatidic acid phosphatase type 2/haloperoxidase" evidence="2">
    <location>
        <begin position="80"/>
        <end position="192"/>
    </location>
</feature>
<dbReference type="InterPro" id="IPR036938">
    <property type="entry name" value="PAP2/HPO_sf"/>
</dbReference>
<feature type="transmembrane region" description="Helical" evidence="1">
    <location>
        <begin position="44"/>
        <end position="68"/>
    </location>
</feature>
<organism evidence="3 4">
    <name type="scientific">Sulfurovum zhangzhouensis</name>
    <dbReference type="NCBI Taxonomy" id="3019067"/>
    <lineage>
        <taxon>Bacteria</taxon>
        <taxon>Pseudomonadati</taxon>
        <taxon>Campylobacterota</taxon>
        <taxon>Epsilonproteobacteria</taxon>
        <taxon>Campylobacterales</taxon>
        <taxon>Sulfurovaceae</taxon>
        <taxon>Sulfurovum</taxon>
    </lineage>
</organism>
<feature type="transmembrane region" description="Helical" evidence="1">
    <location>
        <begin position="80"/>
        <end position="101"/>
    </location>
</feature>
<name>A0ABT7QZ70_9BACT</name>
<proteinExistence type="predicted"/>
<dbReference type="Proteomes" id="UP001169069">
    <property type="component" value="Unassembled WGS sequence"/>
</dbReference>
<dbReference type="SUPFAM" id="SSF48317">
    <property type="entry name" value="Acid phosphatase/Vanadium-dependent haloperoxidase"/>
    <property type="match status" value="1"/>
</dbReference>
<dbReference type="Gene3D" id="1.20.144.10">
    <property type="entry name" value="Phosphatidic acid phosphatase type 2/haloperoxidase"/>
    <property type="match status" value="1"/>
</dbReference>
<dbReference type="Pfam" id="PF01569">
    <property type="entry name" value="PAP2"/>
    <property type="match status" value="1"/>
</dbReference>
<evidence type="ECO:0000259" key="2">
    <source>
        <dbReference type="SMART" id="SM00014"/>
    </source>
</evidence>
<feature type="transmembrane region" description="Helical" evidence="1">
    <location>
        <begin position="7"/>
        <end position="24"/>
    </location>
</feature>
<dbReference type="InterPro" id="IPR000326">
    <property type="entry name" value="PAP2/HPO"/>
</dbReference>
<keyword evidence="4" id="KW-1185">Reference proteome</keyword>
<dbReference type="SMART" id="SM00014">
    <property type="entry name" value="acidPPc"/>
    <property type="match status" value="1"/>
</dbReference>
<feature type="transmembrane region" description="Helical" evidence="1">
    <location>
        <begin position="126"/>
        <end position="148"/>
    </location>
</feature>
<accession>A0ABT7QZ70</accession>
<protein>
    <submittedName>
        <fullName evidence="3">Phosphatase PAP2 family protein</fullName>
    </submittedName>
</protein>
<keyword evidence="1" id="KW-0812">Transmembrane</keyword>
<feature type="transmembrane region" description="Helical" evidence="1">
    <location>
        <begin position="179"/>
        <end position="196"/>
    </location>
</feature>